<dbReference type="WBParaSite" id="jg14342">
    <property type="protein sequence ID" value="jg14342"/>
    <property type="gene ID" value="jg14342"/>
</dbReference>
<keyword evidence="1" id="KW-1185">Reference proteome</keyword>
<proteinExistence type="predicted"/>
<sequence>MSVYLQWIIDAWRAFRRSWSKTRSNLVESARQLMEVKMIRSIASSQWSCAGGRSKLKQAREDKELAELLEEIDLEQEQESYE</sequence>
<dbReference type="AlphaFoldDB" id="A0A915D1B3"/>
<accession>A0A915D1B3</accession>
<dbReference type="Proteomes" id="UP000887574">
    <property type="component" value="Unplaced"/>
</dbReference>
<name>A0A915D1B3_9BILA</name>
<evidence type="ECO:0000313" key="1">
    <source>
        <dbReference type="Proteomes" id="UP000887574"/>
    </source>
</evidence>
<evidence type="ECO:0000313" key="2">
    <source>
        <dbReference type="WBParaSite" id="jg14342"/>
    </source>
</evidence>
<reference evidence="2" key="1">
    <citation type="submission" date="2022-11" db="UniProtKB">
        <authorList>
            <consortium name="WormBaseParasite"/>
        </authorList>
    </citation>
    <scope>IDENTIFICATION</scope>
</reference>
<organism evidence="1 2">
    <name type="scientific">Ditylenchus dipsaci</name>
    <dbReference type="NCBI Taxonomy" id="166011"/>
    <lineage>
        <taxon>Eukaryota</taxon>
        <taxon>Metazoa</taxon>
        <taxon>Ecdysozoa</taxon>
        <taxon>Nematoda</taxon>
        <taxon>Chromadorea</taxon>
        <taxon>Rhabditida</taxon>
        <taxon>Tylenchina</taxon>
        <taxon>Tylenchomorpha</taxon>
        <taxon>Sphaerularioidea</taxon>
        <taxon>Anguinidae</taxon>
        <taxon>Anguininae</taxon>
        <taxon>Ditylenchus</taxon>
    </lineage>
</organism>
<protein>
    <submittedName>
        <fullName evidence="2">Uncharacterized protein</fullName>
    </submittedName>
</protein>